<keyword evidence="2 3" id="KW-0802">TPR repeat</keyword>
<accession>A0A087M7G7</accession>
<dbReference type="AlphaFoldDB" id="A0A087M7G7"/>
<dbReference type="InterPro" id="IPR050498">
    <property type="entry name" value="Ycf3"/>
</dbReference>
<dbReference type="PANTHER" id="PTHR44858">
    <property type="entry name" value="TETRATRICOPEPTIDE REPEAT PROTEIN 6"/>
    <property type="match status" value="1"/>
</dbReference>
<evidence type="ECO:0000256" key="1">
    <source>
        <dbReference type="ARBA" id="ARBA00022737"/>
    </source>
</evidence>
<keyword evidence="5" id="KW-1185">Reference proteome</keyword>
<reference evidence="4 5" key="1">
    <citation type="submission" date="2014-08" db="EMBL/GenBank/DDBJ databases">
        <authorList>
            <person name="Hassan Y.I."/>
            <person name="Lepp D."/>
            <person name="Zhou T."/>
        </authorList>
    </citation>
    <scope>NUCLEOTIDE SEQUENCE [LARGE SCALE GENOMIC DNA]</scope>
    <source>
        <strain evidence="4 5">IFO13584</strain>
    </source>
</reference>
<protein>
    <submittedName>
        <fullName evidence="4">Uncharacterized protein</fullName>
    </submittedName>
</protein>
<dbReference type="SMART" id="SM00028">
    <property type="entry name" value="TPR"/>
    <property type="match status" value="4"/>
</dbReference>
<feature type="repeat" description="TPR" evidence="3">
    <location>
        <begin position="269"/>
        <end position="302"/>
    </location>
</feature>
<dbReference type="PANTHER" id="PTHR44858:SF1">
    <property type="entry name" value="UDP-N-ACETYLGLUCOSAMINE--PEPTIDE N-ACETYLGLUCOSAMINYLTRANSFERASE SPINDLY-RELATED"/>
    <property type="match status" value="1"/>
</dbReference>
<feature type="repeat" description="TPR" evidence="3">
    <location>
        <begin position="303"/>
        <end position="336"/>
    </location>
</feature>
<dbReference type="PROSITE" id="PS50005">
    <property type="entry name" value="TPR"/>
    <property type="match status" value="2"/>
</dbReference>
<dbReference type="InterPro" id="IPR011990">
    <property type="entry name" value="TPR-like_helical_dom_sf"/>
</dbReference>
<gene>
    <name evidence="4" type="ORF">JP75_01360</name>
</gene>
<dbReference type="EMBL" id="JQGC01000001">
    <property type="protein sequence ID" value="KFL32820.1"/>
    <property type="molecule type" value="Genomic_DNA"/>
</dbReference>
<dbReference type="SUPFAM" id="SSF48452">
    <property type="entry name" value="TPR-like"/>
    <property type="match status" value="1"/>
</dbReference>
<evidence type="ECO:0000313" key="5">
    <source>
        <dbReference type="Proteomes" id="UP000028981"/>
    </source>
</evidence>
<sequence>MEFSGASIGVVGALRAFPLRSAARRISQGGGRLHRGLPRGTTMAIFCRSLLSRLDAAAIESRVEQARADVGSVRSENGLMRLMGLLPKPAAGGMPRQSLLDQSGLGAKTLDLLVLFDAFEHDTEPFSFRDLILAKKYAGLEKSGAAWHDIAKSLHGVGPVGSLTALTLQASGDRIVAEDAFSLAELDGQRLLALDEQADTAEDYFTHAETAEQAGLFAEAAVLYGHCAAVDPSDATAPFNQGNCLREAGDLDAAQLAYAASLKRDPAFVESWFNCADVLRQLGRLEAARAHLQRAITIDPLYADAVYNLAALDYEMGNLEEAVAGWRRYLELDESSDWARRARAGITLVSQATRSQAG</sequence>
<name>A0A087M7G7_9HYPH</name>
<evidence type="ECO:0000256" key="2">
    <source>
        <dbReference type="ARBA" id="ARBA00022803"/>
    </source>
</evidence>
<dbReference type="STRING" id="46914.JP75_01360"/>
<evidence type="ECO:0000256" key="3">
    <source>
        <dbReference type="PROSITE-ProRule" id="PRU00339"/>
    </source>
</evidence>
<dbReference type="Proteomes" id="UP000028981">
    <property type="component" value="Unassembled WGS sequence"/>
</dbReference>
<dbReference type="OrthoDB" id="8417270at2"/>
<keyword evidence="1" id="KW-0677">Repeat</keyword>
<dbReference type="InterPro" id="IPR019734">
    <property type="entry name" value="TPR_rpt"/>
</dbReference>
<dbReference type="RefSeq" id="WP_035078014.1">
    <property type="nucleotide sequence ID" value="NZ_JQGC01000001.1"/>
</dbReference>
<dbReference type="Gene3D" id="1.25.40.10">
    <property type="entry name" value="Tetratricopeptide repeat domain"/>
    <property type="match status" value="1"/>
</dbReference>
<organism evidence="4 5">
    <name type="scientific">Devosia riboflavina</name>
    <dbReference type="NCBI Taxonomy" id="46914"/>
    <lineage>
        <taxon>Bacteria</taxon>
        <taxon>Pseudomonadati</taxon>
        <taxon>Pseudomonadota</taxon>
        <taxon>Alphaproteobacteria</taxon>
        <taxon>Hyphomicrobiales</taxon>
        <taxon>Devosiaceae</taxon>
        <taxon>Devosia</taxon>
    </lineage>
</organism>
<dbReference type="Pfam" id="PF13432">
    <property type="entry name" value="TPR_16"/>
    <property type="match status" value="1"/>
</dbReference>
<comment type="caution">
    <text evidence="4">The sequence shown here is derived from an EMBL/GenBank/DDBJ whole genome shotgun (WGS) entry which is preliminary data.</text>
</comment>
<proteinExistence type="predicted"/>
<evidence type="ECO:0000313" key="4">
    <source>
        <dbReference type="EMBL" id="KFL32820.1"/>
    </source>
</evidence>